<name>A0A8I0VIS2_9MICO</name>
<comment type="caution">
    <text evidence="1">The sequence shown here is derived from an EMBL/GenBank/DDBJ whole genome shotgun (WGS) entry which is preliminary data.</text>
</comment>
<accession>A0A8I0VIS2</accession>
<reference evidence="1 2" key="1">
    <citation type="submission" date="2020-10" db="EMBL/GenBank/DDBJ databases">
        <title>Draft genome sequences of plant-associated actinobacteria.</title>
        <authorList>
            <person name="Tarlachkov S.V."/>
            <person name="Starodumova I.P."/>
            <person name="Dorofeeva L.V."/>
            <person name="Prisyazhnaya N.V."/>
            <person name="Roubtsova T.V."/>
            <person name="Chizhov V.N."/>
            <person name="Nadler S.A."/>
            <person name="Subbotin S.A."/>
            <person name="Evtushenko L.I."/>
        </authorList>
    </citation>
    <scope>NUCLEOTIDE SEQUENCE [LARGE SCALE GENOMIC DNA]</scope>
    <source>
        <strain evidence="1 2">VKM Ac-2886</strain>
    </source>
</reference>
<gene>
    <name evidence="1" type="ORF">ITJ42_16225</name>
</gene>
<evidence type="ECO:0000313" key="2">
    <source>
        <dbReference type="Proteomes" id="UP000634579"/>
    </source>
</evidence>
<organism evidence="1 2">
    <name type="scientific">Clavibacter phaseoli</name>
    <dbReference type="NCBI Taxonomy" id="1734031"/>
    <lineage>
        <taxon>Bacteria</taxon>
        <taxon>Bacillati</taxon>
        <taxon>Actinomycetota</taxon>
        <taxon>Actinomycetes</taxon>
        <taxon>Micrococcales</taxon>
        <taxon>Microbacteriaceae</taxon>
        <taxon>Clavibacter</taxon>
    </lineage>
</organism>
<dbReference type="RefSeq" id="WP_194676328.1">
    <property type="nucleotide sequence ID" value="NZ_JADKRP010000011.1"/>
</dbReference>
<evidence type="ECO:0000313" key="1">
    <source>
        <dbReference type="EMBL" id="MBF4632764.1"/>
    </source>
</evidence>
<protein>
    <submittedName>
        <fullName evidence="1">Uncharacterized protein</fullName>
    </submittedName>
</protein>
<dbReference type="EMBL" id="JADKRP010000011">
    <property type="protein sequence ID" value="MBF4632764.1"/>
    <property type="molecule type" value="Genomic_DNA"/>
</dbReference>
<sequence length="87" mass="9641">MSSNFKFDERALKKVMQDAAAQVSRQVTGQLNGLRTQYAGRPLPEIKAALQRTMRGNGGSITDPELTQYAELIQANTRITFVAKDAR</sequence>
<dbReference type="AlphaFoldDB" id="A0A8I0VIS2"/>
<dbReference type="Proteomes" id="UP000634579">
    <property type="component" value="Unassembled WGS sequence"/>
</dbReference>
<keyword evidence="2" id="KW-1185">Reference proteome</keyword>
<proteinExistence type="predicted"/>